<dbReference type="Gene3D" id="3.40.50.970">
    <property type="match status" value="2"/>
</dbReference>
<evidence type="ECO:0000256" key="14">
    <source>
        <dbReference type="PIRSR" id="PIRSR605478-4"/>
    </source>
</evidence>
<dbReference type="Gene3D" id="3.40.50.920">
    <property type="match status" value="1"/>
</dbReference>
<dbReference type="PANTHER" id="PTHR43522:SF2">
    <property type="entry name" value="TRANSKETOLASE 1-RELATED"/>
    <property type="match status" value="1"/>
</dbReference>
<feature type="site" description="Important for catalytic activity" evidence="15">
    <location>
        <position position="283"/>
    </location>
</feature>
<dbReference type="PANTHER" id="PTHR43522">
    <property type="entry name" value="TRANSKETOLASE"/>
    <property type="match status" value="1"/>
</dbReference>
<feature type="binding site" evidence="12">
    <location>
        <position position="283"/>
    </location>
    <ligand>
        <name>substrate</name>
    </ligand>
</feature>
<keyword evidence="5 18" id="KW-0808">Transferase</keyword>
<sequence length="724" mass="77002">MNASAPTPDLEWSDLDARAVDTLRVLAADAVQKVGNGHPGTAMSLAPAAYLLFQRFLQHDPRDSHWTGRDRFVLSAGHSSLTLYLQLFLSGYDVSLEDIASLRTWGSKTPGHPEYQHTDGVEITTGPLGQGLASAVGMAMAARRERGLLDPDAPEGQSPFDHTVWVIASDGDLMEGVTSEASSLAGHQELGNLVVIYDDNKISIEDDTDVSFSEDVLARYASYGWHTQRVDWTEGKDGYVEDVQALAGALAAAKAETGKPSIISLRTIIGWPAPTKKNTGAIHGSALGGDELSAVKELLGFDPEQSFVVADEVLAHARKIVDRGAEAHAAWDETFSRWRAANPERAELFDRMAERSLPEGWTDALPEFPAGKAVATRAASGKVLTALAPVLPELWGGSADLAGSNNTTMDGEPSFLPAHRSTDKFAGNPYGRTLHFGIREHAMGSIMNGMALHGGTRPYGGTFLVFSDYMRPAVRLAALMQIPVTFVWTHDSIGLGEDGPTHQPIEHLASLRAIPGLDVVRPADANEVSWAWRTVLERTHRPAGVVLTRQNVPTFERGAGDAQGSTLAAASGTARGAYVLAEAGSGEPQVIIVATGSEVQIALEARTTLESEGIGTRVVSMPCREWFDDQDEHYRSAVLPPAVRARVSIEAGVAQGWREIVGDAGRIVSIEHFGASADYERLYTEFGLTAEAVVSAAKESVSAASGPAAPGGPAKPTSGGTADV</sequence>
<dbReference type="FunFam" id="3.40.50.920:FF:000003">
    <property type="entry name" value="Transketolase"/>
    <property type="match status" value="1"/>
</dbReference>
<feature type="binding site" evidence="13">
    <location>
        <position position="283"/>
    </location>
    <ligand>
        <name>thiamine diphosphate</name>
        <dbReference type="ChEBI" id="CHEBI:58937"/>
    </ligand>
</feature>
<dbReference type="Proteomes" id="UP000664209">
    <property type="component" value="Unassembled WGS sequence"/>
</dbReference>
<evidence type="ECO:0000259" key="17">
    <source>
        <dbReference type="SMART" id="SM00861"/>
    </source>
</evidence>
<evidence type="ECO:0000256" key="15">
    <source>
        <dbReference type="PIRSR" id="PIRSR605478-5"/>
    </source>
</evidence>
<feature type="binding site" evidence="13">
    <location>
        <position position="171"/>
    </location>
    <ligand>
        <name>thiamine diphosphate</name>
        <dbReference type="ChEBI" id="CHEBI:58937"/>
    </ligand>
</feature>
<dbReference type="CDD" id="cd07033">
    <property type="entry name" value="TPP_PYR_DXS_TK_like"/>
    <property type="match status" value="1"/>
</dbReference>
<feature type="binding site" evidence="13">
    <location>
        <position position="78"/>
    </location>
    <ligand>
        <name>thiamine diphosphate</name>
        <dbReference type="ChEBI" id="CHEBI:58937"/>
    </ligand>
</feature>
<dbReference type="FunFam" id="3.40.50.970:FF:000004">
    <property type="entry name" value="Transketolase"/>
    <property type="match status" value="1"/>
</dbReference>
<dbReference type="InterPro" id="IPR055152">
    <property type="entry name" value="Transketolase-like_C_2"/>
</dbReference>
<keyword evidence="8 13" id="KW-0786">Thiamine pyrophosphate</keyword>
<name>A0A939RTQ3_9CELL</name>
<dbReference type="Pfam" id="PF02779">
    <property type="entry name" value="Transket_pyr"/>
    <property type="match status" value="1"/>
</dbReference>
<feature type="domain" description="Transketolase-like pyrimidine-binding" evidence="17">
    <location>
        <begin position="374"/>
        <end position="554"/>
    </location>
</feature>
<feature type="binding site" evidence="12">
    <location>
        <position position="490"/>
    </location>
    <ligand>
        <name>substrate</name>
    </ligand>
</feature>
<gene>
    <name evidence="18" type="ORF">J4G33_00820</name>
</gene>
<feature type="binding site" evidence="12">
    <location>
        <position position="498"/>
    </location>
    <ligand>
        <name>substrate</name>
    </ligand>
</feature>
<proteinExistence type="inferred from homology"/>
<dbReference type="CDD" id="cd02012">
    <property type="entry name" value="TPP_TK"/>
    <property type="match status" value="1"/>
</dbReference>
<evidence type="ECO:0000256" key="1">
    <source>
        <dbReference type="ARBA" id="ARBA00007131"/>
    </source>
</evidence>
<dbReference type="Pfam" id="PF22613">
    <property type="entry name" value="Transketolase_C_1"/>
    <property type="match status" value="1"/>
</dbReference>
<feature type="binding site" evidence="13">
    <location>
        <position position="466"/>
    </location>
    <ligand>
        <name>thiamine diphosphate</name>
        <dbReference type="ChEBI" id="CHEBI:58937"/>
    </ligand>
</feature>
<feature type="binding site" evidence="13">
    <location>
        <position position="200"/>
    </location>
    <ligand>
        <name>thiamine diphosphate</name>
        <dbReference type="ChEBI" id="CHEBI:58937"/>
    </ligand>
</feature>
<dbReference type="InterPro" id="IPR020826">
    <property type="entry name" value="Transketolase_BS"/>
</dbReference>
<evidence type="ECO:0000256" key="5">
    <source>
        <dbReference type="ARBA" id="ARBA00022679"/>
    </source>
</evidence>
<dbReference type="EC" id="2.2.1.1" evidence="3 10"/>
<evidence type="ECO:0000256" key="7">
    <source>
        <dbReference type="ARBA" id="ARBA00022842"/>
    </source>
</evidence>
<comment type="caution">
    <text evidence="18">The sequence shown here is derived from an EMBL/GenBank/DDBJ whole genome shotgun (WGS) entry which is preliminary data.</text>
</comment>
<comment type="cofactor">
    <cofactor evidence="13">
        <name>thiamine diphosphate</name>
        <dbReference type="ChEBI" id="CHEBI:58937"/>
    </cofactor>
    <text evidence="13">Binds 1 thiamine pyrophosphate per subunit. During the reaction, the substrate forms a covalent intermediate with the cofactor.</text>
</comment>
<feature type="active site" description="Proton donor" evidence="11">
    <location>
        <position position="440"/>
    </location>
</feature>
<protein>
    <recommendedName>
        <fullName evidence="4 10">Transketolase</fullName>
        <ecNumber evidence="3 10">2.2.1.1</ecNumber>
    </recommendedName>
</protein>
<evidence type="ECO:0000256" key="6">
    <source>
        <dbReference type="ARBA" id="ARBA00022723"/>
    </source>
</evidence>
<dbReference type="SMART" id="SM00861">
    <property type="entry name" value="Transket_pyr"/>
    <property type="match status" value="1"/>
</dbReference>
<dbReference type="AlphaFoldDB" id="A0A939RTQ3"/>
<feature type="binding site" evidence="12">
    <location>
        <position position="404"/>
    </location>
    <ligand>
        <name>substrate</name>
    </ligand>
</feature>
<dbReference type="GO" id="GO:0000287">
    <property type="term" value="F:magnesium ion binding"/>
    <property type="evidence" value="ECO:0007669"/>
    <property type="project" value="UniProtKB-ARBA"/>
</dbReference>
<feature type="binding site" evidence="12">
    <location>
        <position position="502"/>
    </location>
    <ligand>
        <name>substrate</name>
    </ligand>
</feature>
<dbReference type="FunFam" id="3.40.50.970:FF:000003">
    <property type="entry name" value="Transketolase"/>
    <property type="match status" value="1"/>
</dbReference>
<evidence type="ECO:0000256" key="11">
    <source>
        <dbReference type="PIRSR" id="PIRSR605478-1"/>
    </source>
</evidence>
<dbReference type="PROSITE" id="PS00801">
    <property type="entry name" value="TRANSKETOLASE_1"/>
    <property type="match status" value="1"/>
</dbReference>
<dbReference type="SUPFAM" id="SSF52518">
    <property type="entry name" value="Thiamin diphosphate-binding fold (THDP-binding)"/>
    <property type="match status" value="2"/>
</dbReference>
<feature type="binding site" evidence="12">
    <location>
        <position position="377"/>
    </location>
    <ligand>
        <name>substrate</name>
    </ligand>
</feature>
<dbReference type="InterPro" id="IPR049557">
    <property type="entry name" value="Transketolase_CS"/>
</dbReference>
<feature type="binding site" evidence="12">
    <location>
        <position position="38"/>
    </location>
    <ligand>
        <name>substrate</name>
    </ligand>
</feature>
<evidence type="ECO:0000256" key="10">
    <source>
        <dbReference type="NCBIfam" id="TIGR00232"/>
    </source>
</evidence>
<accession>A0A939RTQ3</accession>
<keyword evidence="6 14" id="KW-0479">Metal-binding</keyword>
<evidence type="ECO:0000256" key="16">
    <source>
        <dbReference type="SAM" id="MobiDB-lite"/>
    </source>
</evidence>
<comment type="catalytic activity">
    <reaction evidence="9">
        <text>D-sedoheptulose 7-phosphate + D-glyceraldehyde 3-phosphate = aldehydo-D-ribose 5-phosphate + D-xylulose 5-phosphate</text>
        <dbReference type="Rhea" id="RHEA:10508"/>
        <dbReference type="ChEBI" id="CHEBI:57483"/>
        <dbReference type="ChEBI" id="CHEBI:57737"/>
        <dbReference type="ChEBI" id="CHEBI:58273"/>
        <dbReference type="ChEBI" id="CHEBI:59776"/>
        <dbReference type="EC" id="2.2.1.1"/>
    </reaction>
</comment>
<dbReference type="GO" id="GO:0004802">
    <property type="term" value="F:transketolase activity"/>
    <property type="evidence" value="ECO:0007669"/>
    <property type="project" value="UniProtKB-UniRule"/>
</dbReference>
<dbReference type="GO" id="GO:0005829">
    <property type="term" value="C:cytosol"/>
    <property type="evidence" value="ECO:0007669"/>
    <property type="project" value="TreeGrafter"/>
</dbReference>
<comment type="cofactor">
    <cofactor evidence="14">
        <name>Mg(2+)</name>
        <dbReference type="ChEBI" id="CHEBI:18420"/>
    </cofactor>
    <text evidence="14">Binds 1 Mg(2+) ion per subunit. Can also utilize other divalent metal cations, such as Ca(2+), Mn(2+) and Co(2+).</text>
</comment>
<comment type="similarity">
    <text evidence="1">Belongs to the transketolase family.</text>
</comment>
<feature type="binding site" evidence="13">
    <location>
        <begin position="126"/>
        <end position="128"/>
    </location>
    <ligand>
        <name>thiamine diphosphate</name>
        <dbReference type="ChEBI" id="CHEBI:58937"/>
    </ligand>
</feature>
<evidence type="ECO:0000256" key="2">
    <source>
        <dbReference type="ARBA" id="ARBA00011738"/>
    </source>
</evidence>
<dbReference type="SUPFAM" id="SSF52922">
    <property type="entry name" value="TK C-terminal domain-like"/>
    <property type="match status" value="1"/>
</dbReference>
<dbReference type="NCBIfam" id="TIGR00232">
    <property type="entry name" value="tktlase_bact"/>
    <property type="match status" value="1"/>
</dbReference>
<dbReference type="InterPro" id="IPR029061">
    <property type="entry name" value="THDP-binding"/>
</dbReference>
<dbReference type="InterPro" id="IPR005474">
    <property type="entry name" value="Transketolase_N"/>
</dbReference>
<feature type="binding site" evidence="14">
    <location>
        <position position="200"/>
    </location>
    <ligand>
        <name>Mg(2+)</name>
        <dbReference type="ChEBI" id="CHEBI:18420"/>
    </ligand>
</feature>
<feature type="binding site" evidence="12">
    <location>
        <position position="549"/>
    </location>
    <ligand>
        <name>substrate</name>
    </ligand>
</feature>
<dbReference type="PROSITE" id="PS00802">
    <property type="entry name" value="TRANSKETOLASE_2"/>
    <property type="match status" value="1"/>
</dbReference>
<keyword evidence="7 14" id="KW-0460">Magnesium</keyword>
<dbReference type="InterPro" id="IPR005478">
    <property type="entry name" value="Transketolase_bac-like"/>
</dbReference>
<feature type="region of interest" description="Disordered" evidence="16">
    <location>
        <begin position="703"/>
        <end position="724"/>
    </location>
</feature>
<dbReference type="Pfam" id="PF00456">
    <property type="entry name" value="Transketolase_N"/>
    <property type="match status" value="1"/>
</dbReference>
<evidence type="ECO:0000256" key="9">
    <source>
        <dbReference type="ARBA" id="ARBA00049473"/>
    </source>
</evidence>
<feature type="binding site" evidence="14">
    <location>
        <position position="202"/>
    </location>
    <ligand>
        <name>Mg(2+)</name>
        <dbReference type="ChEBI" id="CHEBI:18420"/>
    </ligand>
</feature>
<evidence type="ECO:0000256" key="8">
    <source>
        <dbReference type="ARBA" id="ARBA00023052"/>
    </source>
</evidence>
<dbReference type="EMBL" id="JAGEMK010000001">
    <property type="protein sequence ID" value="MBO1750340.1"/>
    <property type="molecule type" value="Genomic_DNA"/>
</dbReference>
<evidence type="ECO:0000313" key="19">
    <source>
        <dbReference type="Proteomes" id="UP000664209"/>
    </source>
</evidence>
<evidence type="ECO:0000256" key="3">
    <source>
        <dbReference type="ARBA" id="ARBA00013152"/>
    </source>
</evidence>
<keyword evidence="19" id="KW-1185">Reference proteome</keyword>
<reference evidence="18" key="1">
    <citation type="submission" date="2021-03" db="EMBL/GenBank/DDBJ databases">
        <title>Actinotalea soli sp. nov., isolated from soil.</title>
        <authorList>
            <person name="Ping W."/>
            <person name="Zhang J."/>
        </authorList>
    </citation>
    <scope>NUCLEOTIDE SEQUENCE</scope>
    <source>
        <strain evidence="18">BY-33</strain>
    </source>
</reference>
<evidence type="ECO:0000256" key="4">
    <source>
        <dbReference type="ARBA" id="ARBA00016662"/>
    </source>
</evidence>
<feature type="site" description="Important for catalytic activity" evidence="15">
    <location>
        <position position="38"/>
    </location>
</feature>
<evidence type="ECO:0000256" key="13">
    <source>
        <dbReference type="PIRSR" id="PIRSR605478-3"/>
    </source>
</evidence>
<dbReference type="InterPro" id="IPR033247">
    <property type="entry name" value="Transketolase_fam"/>
</dbReference>
<comment type="subunit">
    <text evidence="2">Homodimer.</text>
</comment>
<feature type="binding site" evidence="14">
    <location>
        <position position="170"/>
    </location>
    <ligand>
        <name>Mg(2+)</name>
        <dbReference type="ChEBI" id="CHEBI:18420"/>
    </ligand>
</feature>
<evidence type="ECO:0000313" key="18">
    <source>
        <dbReference type="EMBL" id="MBO1750340.1"/>
    </source>
</evidence>
<organism evidence="18 19">
    <name type="scientific">Actinotalea soli</name>
    <dbReference type="NCBI Taxonomy" id="2819234"/>
    <lineage>
        <taxon>Bacteria</taxon>
        <taxon>Bacillati</taxon>
        <taxon>Actinomycetota</taxon>
        <taxon>Actinomycetes</taxon>
        <taxon>Micrococcales</taxon>
        <taxon>Cellulomonadaceae</taxon>
        <taxon>Actinotalea</taxon>
    </lineage>
</organism>
<dbReference type="RefSeq" id="WP_208054002.1">
    <property type="nucleotide sequence ID" value="NZ_JAGEMK010000001.1"/>
</dbReference>
<dbReference type="InterPro" id="IPR005475">
    <property type="entry name" value="Transketolase-like_Pyr-bd"/>
</dbReference>
<evidence type="ECO:0000256" key="12">
    <source>
        <dbReference type="PIRSR" id="PIRSR605478-2"/>
    </source>
</evidence>
<dbReference type="GO" id="GO:0006098">
    <property type="term" value="P:pentose-phosphate shunt"/>
    <property type="evidence" value="ECO:0007669"/>
    <property type="project" value="TreeGrafter"/>
</dbReference>
<dbReference type="InterPro" id="IPR009014">
    <property type="entry name" value="Transketo_C/PFOR_II"/>
</dbReference>